<dbReference type="Pfam" id="PF01419">
    <property type="entry name" value="Jacalin"/>
    <property type="match status" value="1"/>
</dbReference>
<protein>
    <recommendedName>
        <fullName evidence="2">Jacalin-type lectin domain-containing protein</fullName>
    </recommendedName>
</protein>
<accession>A0A2T2NB21</accession>
<name>A0A2T2NB21_CORCC</name>
<dbReference type="PANTHER" id="PTHR21054:SF2">
    <property type="entry name" value="MIP04191P"/>
    <property type="match status" value="1"/>
</dbReference>
<feature type="compositionally biased region" description="Low complexity" evidence="1">
    <location>
        <begin position="127"/>
        <end position="140"/>
    </location>
</feature>
<sequence>MPSFLSSLRRKSRTSIKTDEKHSHQPHANGHAHAHGQNGNPNPNPNPSPNPNGNAVSRRKSSSTLNSSVVASTTASTTPATSTSEDTTVQSPRVYTNGNTPPPLPTARPPRPGPNPTKRYSMNGMASSTSNGSQQSTNPSSLLAPRVLSISENSWVHQQVLLIFGQIGESSHRPLDGTVTVNHHQGRFPPTAWPVSDSYFKALIHLEPGFNRLRLDFSSPKVSGSNTSIPAHASFLHVNYLPLNHSPPLQLAIILGSDSQGTYDAMPDRMQREGNGLDLAIKKFRTAAYLWQAFTGEQMNRFGFGRRCFRFEDSWEPGTLSFQDWGTGRFRTQAKIHVIRSSKTVAEIRDLERAQQYEKGTKKGELFGIAAEAVKDYFKPQPGQKHYVSCLFLDSHWDPQAKTIRGHAALGGGDGELQLAIFGSQALQSYPSSIEEVWQAFQDCTRTDTAFVANDCNESGSSWEAANIGIGAHLHETGHLFGCPHQENGIMLRDYVKLNRTFTCREPYSTRTKSPGQRLVMPHDECGWHRLDVLRFRFHPCFSIPYDTVYGDGSVQVWSVDNGQGGVIATSKSGIAWVELYPEGDDVCHYWREWPEMDGQYPRQVALNDSDLRALLPKEKRQRRLKLEIFSAGGGKHVVEDFAQLANNKLARVRLPDGRWGYRGSKLGYSQMQGSQPQELILESAYIQTKLLLCIRVYHGTYVDGLEFIYEDQTSQLFGKRGGKQGGTDFPLDTRKGELLLGFALRAGLWIDGLQILTSLGRKSEWFGNPHGGSGHTLIPPRGYSVGGISGSCAQWLDGFSLIITR</sequence>
<evidence type="ECO:0000256" key="1">
    <source>
        <dbReference type="SAM" id="MobiDB-lite"/>
    </source>
</evidence>
<dbReference type="EMBL" id="KZ678141">
    <property type="protein sequence ID" value="PSN62642.1"/>
    <property type="molecule type" value="Genomic_DNA"/>
</dbReference>
<dbReference type="InterPro" id="IPR053002">
    <property type="entry name" value="Metalloproteinase_M10B"/>
</dbReference>
<evidence type="ECO:0000313" key="3">
    <source>
        <dbReference type="EMBL" id="PSN62642.1"/>
    </source>
</evidence>
<organism evidence="3 4">
    <name type="scientific">Corynespora cassiicola Philippines</name>
    <dbReference type="NCBI Taxonomy" id="1448308"/>
    <lineage>
        <taxon>Eukaryota</taxon>
        <taxon>Fungi</taxon>
        <taxon>Dikarya</taxon>
        <taxon>Ascomycota</taxon>
        <taxon>Pezizomycotina</taxon>
        <taxon>Dothideomycetes</taxon>
        <taxon>Pleosporomycetidae</taxon>
        <taxon>Pleosporales</taxon>
        <taxon>Corynesporascaceae</taxon>
        <taxon>Corynespora</taxon>
    </lineage>
</organism>
<feature type="domain" description="Jacalin-type lectin" evidence="2">
    <location>
        <begin position="667"/>
        <end position="806"/>
    </location>
</feature>
<dbReference type="OrthoDB" id="74460at2759"/>
<feature type="region of interest" description="Disordered" evidence="1">
    <location>
        <begin position="1"/>
        <end position="140"/>
    </location>
</feature>
<feature type="compositionally biased region" description="Low complexity" evidence="1">
    <location>
        <begin position="62"/>
        <end position="89"/>
    </location>
</feature>
<dbReference type="PROSITE" id="PS51752">
    <property type="entry name" value="JACALIN_LECTIN"/>
    <property type="match status" value="1"/>
</dbReference>
<dbReference type="PANTHER" id="PTHR21054">
    <property type="entry name" value="ZINC METALLOPROTEINASE-RELATED"/>
    <property type="match status" value="1"/>
</dbReference>
<dbReference type="Proteomes" id="UP000240883">
    <property type="component" value="Unassembled WGS sequence"/>
</dbReference>
<evidence type="ECO:0000259" key="2">
    <source>
        <dbReference type="PROSITE" id="PS51752"/>
    </source>
</evidence>
<dbReference type="InterPro" id="IPR036404">
    <property type="entry name" value="Jacalin-like_lectin_dom_sf"/>
</dbReference>
<reference evidence="3 4" key="1">
    <citation type="journal article" date="2018" name="Front. Microbiol.">
        <title>Genome-Wide Analysis of Corynespora cassiicola Leaf Fall Disease Putative Effectors.</title>
        <authorList>
            <person name="Lopez D."/>
            <person name="Ribeiro S."/>
            <person name="Label P."/>
            <person name="Fumanal B."/>
            <person name="Venisse J.S."/>
            <person name="Kohler A."/>
            <person name="de Oliveira R.R."/>
            <person name="Labutti K."/>
            <person name="Lipzen A."/>
            <person name="Lail K."/>
            <person name="Bauer D."/>
            <person name="Ohm R.A."/>
            <person name="Barry K.W."/>
            <person name="Spatafora J."/>
            <person name="Grigoriev I.V."/>
            <person name="Martin F.M."/>
            <person name="Pujade-Renaud V."/>
        </authorList>
    </citation>
    <scope>NUCLEOTIDE SEQUENCE [LARGE SCALE GENOMIC DNA]</scope>
    <source>
        <strain evidence="3 4">Philippines</strain>
    </source>
</reference>
<dbReference type="Gene3D" id="2.100.10.30">
    <property type="entry name" value="Jacalin-like lectin domain"/>
    <property type="match status" value="1"/>
</dbReference>
<dbReference type="Pfam" id="PF12044">
    <property type="entry name" value="Metallopep"/>
    <property type="match status" value="1"/>
</dbReference>
<proteinExistence type="predicted"/>
<dbReference type="AlphaFoldDB" id="A0A2T2NB21"/>
<dbReference type="GO" id="GO:0005737">
    <property type="term" value="C:cytoplasm"/>
    <property type="evidence" value="ECO:0007669"/>
    <property type="project" value="TreeGrafter"/>
</dbReference>
<dbReference type="SUPFAM" id="SSF51101">
    <property type="entry name" value="Mannose-binding lectins"/>
    <property type="match status" value="1"/>
</dbReference>
<dbReference type="InterPro" id="IPR021917">
    <property type="entry name" value="Unchr_Zn-peptidase-like"/>
</dbReference>
<feature type="compositionally biased region" description="Low complexity" evidence="1">
    <location>
        <begin position="26"/>
        <end position="41"/>
    </location>
</feature>
<feature type="compositionally biased region" description="Pro residues" evidence="1">
    <location>
        <begin position="100"/>
        <end position="115"/>
    </location>
</feature>
<dbReference type="InterPro" id="IPR001229">
    <property type="entry name" value="Jacalin-like_lectin_dom"/>
</dbReference>
<keyword evidence="4" id="KW-1185">Reference proteome</keyword>
<evidence type="ECO:0000313" key="4">
    <source>
        <dbReference type="Proteomes" id="UP000240883"/>
    </source>
</evidence>
<gene>
    <name evidence="3" type="ORF">BS50DRAFT_125474</name>
</gene>